<comment type="caution">
    <text evidence="3">The sequence shown here is derived from an EMBL/GenBank/DDBJ whole genome shotgun (WGS) entry which is preliminary data.</text>
</comment>
<dbReference type="GO" id="GO:0005975">
    <property type="term" value="P:carbohydrate metabolic process"/>
    <property type="evidence" value="ECO:0007669"/>
    <property type="project" value="InterPro"/>
</dbReference>
<gene>
    <name evidence="3" type="ORF">Pyn_27722</name>
</gene>
<dbReference type="AlphaFoldDB" id="A0A314Z074"/>
<evidence type="ECO:0000313" key="4">
    <source>
        <dbReference type="Proteomes" id="UP000250321"/>
    </source>
</evidence>
<protein>
    <submittedName>
        <fullName evidence="3">Beta-glucosidase 24-like isoform X2</fullName>
    </submittedName>
</protein>
<dbReference type="Pfam" id="PF00232">
    <property type="entry name" value="Glyco_hydro_1"/>
    <property type="match status" value="1"/>
</dbReference>
<evidence type="ECO:0000256" key="1">
    <source>
        <dbReference type="ARBA" id="ARBA00010838"/>
    </source>
</evidence>
<dbReference type="OrthoDB" id="65569at2759"/>
<accession>A0A314Z074</accession>
<sequence length="127" mass="14255">MLNKFNVKEVGSLEERIVHLAMDEGLKLQKASLESNAVLTNVFLCGQTFGDRVKIWIAINKPLIIAKLGYDLGIYAPGRISVPAGFPCREGNSVTEPYMVNHSLLLVVLAHATIVELYRETRWTKWN</sequence>
<dbReference type="Proteomes" id="UP000250321">
    <property type="component" value="Unassembled WGS sequence"/>
</dbReference>
<dbReference type="InterPro" id="IPR001360">
    <property type="entry name" value="Glyco_hydro_1"/>
</dbReference>
<proteinExistence type="inferred from homology"/>
<organism evidence="3 4">
    <name type="scientific">Prunus yedoensis var. nudiflora</name>
    <dbReference type="NCBI Taxonomy" id="2094558"/>
    <lineage>
        <taxon>Eukaryota</taxon>
        <taxon>Viridiplantae</taxon>
        <taxon>Streptophyta</taxon>
        <taxon>Embryophyta</taxon>
        <taxon>Tracheophyta</taxon>
        <taxon>Spermatophyta</taxon>
        <taxon>Magnoliopsida</taxon>
        <taxon>eudicotyledons</taxon>
        <taxon>Gunneridae</taxon>
        <taxon>Pentapetalae</taxon>
        <taxon>rosids</taxon>
        <taxon>fabids</taxon>
        <taxon>Rosales</taxon>
        <taxon>Rosaceae</taxon>
        <taxon>Amygdaloideae</taxon>
        <taxon>Amygdaleae</taxon>
        <taxon>Prunus</taxon>
    </lineage>
</organism>
<evidence type="ECO:0000313" key="3">
    <source>
        <dbReference type="EMBL" id="PQQ12123.1"/>
    </source>
</evidence>
<dbReference type="STRING" id="2094558.A0A314Z074"/>
<dbReference type="PANTHER" id="PTHR10353:SF154">
    <property type="entry name" value="BETA-GLUCOSIDASE 9-RELATED"/>
    <property type="match status" value="1"/>
</dbReference>
<comment type="similarity">
    <text evidence="1 2">Belongs to the glycosyl hydrolase 1 family.</text>
</comment>
<dbReference type="SUPFAM" id="SSF51445">
    <property type="entry name" value="(Trans)glycosidases"/>
    <property type="match status" value="1"/>
</dbReference>
<dbReference type="Gene3D" id="3.20.20.80">
    <property type="entry name" value="Glycosidases"/>
    <property type="match status" value="1"/>
</dbReference>
<dbReference type="InterPro" id="IPR017853">
    <property type="entry name" value="GH"/>
</dbReference>
<keyword evidence="4" id="KW-1185">Reference proteome</keyword>
<dbReference type="GO" id="GO:0008422">
    <property type="term" value="F:beta-glucosidase activity"/>
    <property type="evidence" value="ECO:0007669"/>
    <property type="project" value="TreeGrafter"/>
</dbReference>
<name>A0A314Z074_PRUYE</name>
<dbReference type="PANTHER" id="PTHR10353">
    <property type="entry name" value="GLYCOSYL HYDROLASE"/>
    <property type="match status" value="1"/>
</dbReference>
<evidence type="ECO:0000256" key="2">
    <source>
        <dbReference type="RuleBase" id="RU003690"/>
    </source>
</evidence>
<dbReference type="EMBL" id="PJQY01000370">
    <property type="protein sequence ID" value="PQQ12123.1"/>
    <property type="molecule type" value="Genomic_DNA"/>
</dbReference>
<reference evidence="3 4" key="1">
    <citation type="submission" date="2018-02" db="EMBL/GenBank/DDBJ databases">
        <title>Draft genome of wild Prunus yedoensis var. nudiflora.</title>
        <authorList>
            <person name="Baek S."/>
            <person name="Kim J.-H."/>
            <person name="Choi K."/>
            <person name="Kim G.-B."/>
            <person name="Cho A."/>
            <person name="Jang H."/>
            <person name="Shin C.-H."/>
            <person name="Yu H.-J."/>
            <person name="Mun J.-H."/>
        </authorList>
    </citation>
    <scope>NUCLEOTIDE SEQUENCE [LARGE SCALE GENOMIC DNA]</scope>
    <source>
        <strain evidence="4">cv. Jeju island</strain>
        <tissue evidence="3">Leaf</tissue>
    </source>
</reference>